<evidence type="ECO:0000256" key="8">
    <source>
        <dbReference type="ARBA" id="ARBA00023012"/>
    </source>
</evidence>
<sequence>MNPDRKRNDPGPAGEAEAPGVPSAAVPGLVHHLWQFRLQYREVREDDKVLRAATKLAMDLFGAAEGAVVVGEPGPVGIKLQAAIPEGSGWDRTMLSEFLRGRKVRVPPELMLARIRRKGRMWGILAVRDARKEFNWDSRQAFSMIGSVANEIIDGVDRERIREVRARVDRKILEQSLPKHLSYELLHGIRSLTGYDHSAALLIHDGESGSLEIVAEQIAWRKAKGRNVGRKLPLPPPLREVLDRPYVCGFDRNGKGWVNWTGTDTAGLAELLDYDDEAEGGRAGGPEAPPVPAEGAILCASLATKGGLLGILKIASVHPGAFCGYEVDLISQFLPQAAVALQNAQRAELLERRVLIAERKHAMAELARGVSHDVNNALGAVLPMVQQLVAELDDGDFDATTAAEDLRRVERSIQVCKRIFGAMVHFARGTARNPSAIALGHAVDGALAIFREALVRRGVVLTVDVPADLPPLLAVQADVEQLLINLLSNARDATGPGQSVAIRARCGNGVLEVVVEDDGCGMPAEHLARVKEPFFTTKANGSGLGLAICRSIVAELRGQFHIESSPGAGTRVRAAFPISQEEPGP</sequence>
<dbReference type="SUPFAM" id="SSF55874">
    <property type="entry name" value="ATPase domain of HSP90 chaperone/DNA topoisomerase II/histidine kinase"/>
    <property type="match status" value="1"/>
</dbReference>
<dbReference type="InterPro" id="IPR029016">
    <property type="entry name" value="GAF-like_dom_sf"/>
</dbReference>
<dbReference type="InterPro" id="IPR003594">
    <property type="entry name" value="HATPase_dom"/>
</dbReference>
<dbReference type="GO" id="GO:0000155">
    <property type="term" value="F:phosphorelay sensor kinase activity"/>
    <property type="evidence" value="ECO:0007669"/>
    <property type="project" value="InterPro"/>
</dbReference>
<dbReference type="InterPro" id="IPR003661">
    <property type="entry name" value="HisK_dim/P_dom"/>
</dbReference>
<dbReference type="RefSeq" id="WP_246196632.1">
    <property type="nucleotide sequence ID" value="NZ_CP042997.1"/>
</dbReference>
<proteinExistence type="predicted"/>
<dbReference type="SMART" id="SM00065">
    <property type="entry name" value="GAF"/>
    <property type="match status" value="1"/>
</dbReference>
<accession>A0A5B9W4D2</accession>
<dbReference type="Pfam" id="PF02518">
    <property type="entry name" value="HATPase_c"/>
    <property type="match status" value="1"/>
</dbReference>
<gene>
    <name evidence="11" type="primary">dctB</name>
    <name evidence="11" type="ORF">OJF2_34760</name>
</gene>
<dbReference type="CDD" id="cd00075">
    <property type="entry name" value="HATPase"/>
    <property type="match status" value="1"/>
</dbReference>
<dbReference type="EC" id="2.7.13.3" evidence="2"/>
<dbReference type="SMART" id="SM00388">
    <property type="entry name" value="HisKA"/>
    <property type="match status" value="1"/>
</dbReference>
<dbReference type="EMBL" id="CP042997">
    <property type="protein sequence ID" value="QEH34931.1"/>
    <property type="molecule type" value="Genomic_DNA"/>
</dbReference>
<dbReference type="Gene3D" id="3.30.565.10">
    <property type="entry name" value="Histidine kinase-like ATPase, C-terminal domain"/>
    <property type="match status" value="1"/>
</dbReference>
<evidence type="ECO:0000256" key="7">
    <source>
        <dbReference type="ARBA" id="ARBA00022840"/>
    </source>
</evidence>
<name>A0A5B9W4D2_9BACT</name>
<keyword evidence="4 11" id="KW-0808">Transferase</keyword>
<dbReference type="Proteomes" id="UP000324233">
    <property type="component" value="Chromosome"/>
</dbReference>
<dbReference type="AlphaFoldDB" id="A0A5B9W4D2"/>
<feature type="domain" description="Histidine kinase" evidence="10">
    <location>
        <begin position="369"/>
        <end position="580"/>
    </location>
</feature>
<keyword evidence="7" id="KW-0067">ATP-binding</keyword>
<evidence type="ECO:0000256" key="6">
    <source>
        <dbReference type="ARBA" id="ARBA00022777"/>
    </source>
</evidence>
<dbReference type="InterPro" id="IPR036890">
    <property type="entry name" value="HATPase_C_sf"/>
</dbReference>
<evidence type="ECO:0000256" key="4">
    <source>
        <dbReference type="ARBA" id="ARBA00022679"/>
    </source>
</evidence>
<keyword evidence="8" id="KW-0902">Two-component regulatory system</keyword>
<reference evidence="11 12" key="1">
    <citation type="submission" date="2019-08" db="EMBL/GenBank/DDBJ databases">
        <title>Deep-cultivation of Planctomycetes and their phenomic and genomic characterization uncovers novel biology.</title>
        <authorList>
            <person name="Wiegand S."/>
            <person name="Jogler M."/>
            <person name="Boedeker C."/>
            <person name="Pinto D."/>
            <person name="Vollmers J."/>
            <person name="Rivas-Marin E."/>
            <person name="Kohn T."/>
            <person name="Peeters S.H."/>
            <person name="Heuer A."/>
            <person name="Rast P."/>
            <person name="Oberbeckmann S."/>
            <person name="Bunk B."/>
            <person name="Jeske O."/>
            <person name="Meyerdierks A."/>
            <person name="Storesund J.E."/>
            <person name="Kallscheuer N."/>
            <person name="Luecker S."/>
            <person name="Lage O.M."/>
            <person name="Pohl T."/>
            <person name="Merkel B.J."/>
            <person name="Hornburger P."/>
            <person name="Mueller R.-W."/>
            <person name="Bruemmer F."/>
            <person name="Labrenz M."/>
            <person name="Spormann A.M."/>
            <person name="Op den Camp H."/>
            <person name="Overmann J."/>
            <person name="Amann R."/>
            <person name="Jetten M.S.M."/>
            <person name="Mascher T."/>
            <person name="Medema M.H."/>
            <person name="Devos D.P."/>
            <person name="Kaster A.-K."/>
            <person name="Ovreas L."/>
            <person name="Rohde M."/>
            <person name="Galperin M.Y."/>
            <person name="Jogler C."/>
        </authorList>
    </citation>
    <scope>NUCLEOTIDE SEQUENCE [LARGE SCALE GENOMIC DNA]</scope>
    <source>
        <strain evidence="11 12">OJF2</strain>
    </source>
</reference>
<comment type="catalytic activity">
    <reaction evidence="1">
        <text>ATP + protein L-histidine = ADP + protein N-phospho-L-histidine.</text>
        <dbReference type="EC" id="2.7.13.3"/>
    </reaction>
</comment>
<protein>
    <recommendedName>
        <fullName evidence="2">histidine kinase</fullName>
        <ecNumber evidence="2">2.7.13.3</ecNumber>
    </recommendedName>
</protein>
<dbReference type="GO" id="GO:0005524">
    <property type="term" value="F:ATP binding"/>
    <property type="evidence" value="ECO:0007669"/>
    <property type="project" value="UniProtKB-KW"/>
</dbReference>
<evidence type="ECO:0000256" key="5">
    <source>
        <dbReference type="ARBA" id="ARBA00022741"/>
    </source>
</evidence>
<dbReference type="PANTHER" id="PTHR43065">
    <property type="entry name" value="SENSOR HISTIDINE KINASE"/>
    <property type="match status" value="1"/>
</dbReference>
<dbReference type="SUPFAM" id="SSF55781">
    <property type="entry name" value="GAF domain-like"/>
    <property type="match status" value="1"/>
</dbReference>
<dbReference type="PROSITE" id="PS50109">
    <property type="entry name" value="HIS_KIN"/>
    <property type="match status" value="1"/>
</dbReference>
<dbReference type="PRINTS" id="PR00344">
    <property type="entry name" value="BCTRLSENSOR"/>
</dbReference>
<evidence type="ECO:0000313" key="11">
    <source>
        <dbReference type="EMBL" id="QEH34931.1"/>
    </source>
</evidence>
<dbReference type="InterPro" id="IPR003018">
    <property type="entry name" value="GAF"/>
</dbReference>
<evidence type="ECO:0000256" key="9">
    <source>
        <dbReference type="SAM" id="MobiDB-lite"/>
    </source>
</evidence>
<evidence type="ECO:0000256" key="1">
    <source>
        <dbReference type="ARBA" id="ARBA00000085"/>
    </source>
</evidence>
<keyword evidence="3" id="KW-0597">Phosphoprotein</keyword>
<dbReference type="Gene3D" id="1.10.287.130">
    <property type="match status" value="1"/>
</dbReference>
<keyword evidence="5" id="KW-0547">Nucleotide-binding</keyword>
<dbReference type="SMART" id="SM00387">
    <property type="entry name" value="HATPase_c"/>
    <property type="match status" value="1"/>
</dbReference>
<dbReference type="PANTHER" id="PTHR43065:SF10">
    <property type="entry name" value="PEROXIDE STRESS-ACTIVATED HISTIDINE KINASE MAK3"/>
    <property type="match status" value="1"/>
</dbReference>
<evidence type="ECO:0000256" key="3">
    <source>
        <dbReference type="ARBA" id="ARBA00022553"/>
    </source>
</evidence>
<dbReference type="InterPro" id="IPR005467">
    <property type="entry name" value="His_kinase_dom"/>
</dbReference>
<keyword evidence="12" id="KW-1185">Reference proteome</keyword>
<dbReference type="KEGG" id="agv:OJF2_34760"/>
<evidence type="ECO:0000313" key="12">
    <source>
        <dbReference type="Proteomes" id="UP000324233"/>
    </source>
</evidence>
<dbReference type="InterPro" id="IPR004358">
    <property type="entry name" value="Sig_transdc_His_kin-like_C"/>
</dbReference>
<evidence type="ECO:0000256" key="2">
    <source>
        <dbReference type="ARBA" id="ARBA00012438"/>
    </source>
</evidence>
<organism evidence="11 12">
    <name type="scientific">Aquisphaera giovannonii</name>
    <dbReference type="NCBI Taxonomy" id="406548"/>
    <lineage>
        <taxon>Bacteria</taxon>
        <taxon>Pseudomonadati</taxon>
        <taxon>Planctomycetota</taxon>
        <taxon>Planctomycetia</taxon>
        <taxon>Isosphaerales</taxon>
        <taxon>Isosphaeraceae</taxon>
        <taxon>Aquisphaera</taxon>
    </lineage>
</organism>
<dbReference type="Gene3D" id="3.30.450.40">
    <property type="match status" value="1"/>
</dbReference>
<feature type="region of interest" description="Disordered" evidence="9">
    <location>
        <begin position="1"/>
        <end position="22"/>
    </location>
</feature>
<evidence type="ECO:0000259" key="10">
    <source>
        <dbReference type="PROSITE" id="PS50109"/>
    </source>
</evidence>
<keyword evidence="6" id="KW-0418">Kinase</keyword>